<sequence>MWLKILLPNQHCPLAAMAGKDGKVYFRLVDVGALLGRSKVYKFVKRFDNLVIQGKDVLPVQDSPVPNPVLVRKWVQDFMQKVQEMRQMQSQHRTPLAYQALLRVGADGKPPEGPLESRFSI</sequence>
<comment type="caution">
    <text evidence="1">The sequence shown here is derived from an EMBL/GenBank/DDBJ whole genome shotgun (WGS) entry which is preliminary data.</text>
</comment>
<dbReference type="AlphaFoldDB" id="A0A8X6XG52"/>
<organism evidence="1 2">
    <name type="scientific">Trichonephila inaurata madagascariensis</name>
    <dbReference type="NCBI Taxonomy" id="2747483"/>
    <lineage>
        <taxon>Eukaryota</taxon>
        <taxon>Metazoa</taxon>
        <taxon>Ecdysozoa</taxon>
        <taxon>Arthropoda</taxon>
        <taxon>Chelicerata</taxon>
        <taxon>Arachnida</taxon>
        <taxon>Araneae</taxon>
        <taxon>Araneomorphae</taxon>
        <taxon>Entelegynae</taxon>
        <taxon>Araneoidea</taxon>
        <taxon>Nephilidae</taxon>
        <taxon>Trichonephila</taxon>
        <taxon>Trichonephila inaurata</taxon>
    </lineage>
</organism>
<evidence type="ECO:0000313" key="1">
    <source>
        <dbReference type="EMBL" id="GFY52678.1"/>
    </source>
</evidence>
<proteinExistence type="predicted"/>
<name>A0A8X6XG52_9ARAC</name>
<keyword evidence="2" id="KW-1185">Reference proteome</keyword>
<gene>
    <name evidence="1" type="primary">NCL1_27094</name>
    <name evidence="1" type="ORF">TNIN_340881</name>
</gene>
<evidence type="ECO:0000313" key="2">
    <source>
        <dbReference type="Proteomes" id="UP000886998"/>
    </source>
</evidence>
<accession>A0A8X6XG52</accession>
<dbReference type="Proteomes" id="UP000886998">
    <property type="component" value="Unassembled WGS sequence"/>
</dbReference>
<dbReference type="EMBL" id="BMAV01008802">
    <property type="protein sequence ID" value="GFY52678.1"/>
    <property type="molecule type" value="Genomic_DNA"/>
</dbReference>
<protein>
    <submittedName>
        <fullName evidence="1">Uncharacterized protein</fullName>
    </submittedName>
</protein>
<reference evidence="1" key="1">
    <citation type="submission" date="2020-08" db="EMBL/GenBank/DDBJ databases">
        <title>Multicomponent nature underlies the extraordinary mechanical properties of spider dragline silk.</title>
        <authorList>
            <person name="Kono N."/>
            <person name="Nakamura H."/>
            <person name="Mori M."/>
            <person name="Yoshida Y."/>
            <person name="Ohtoshi R."/>
            <person name="Malay A.D."/>
            <person name="Moran D.A.P."/>
            <person name="Tomita M."/>
            <person name="Numata K."/>
            <person name="Arakawa K."/>
        </authorList>
    </citation>
    <scope>NUCLEOTIDE SEQUENCE</scope>
</reference>